<dbReference type="RefSeq" id="WP_016455055.1">
    <property type="nucleotide sequence ID" value="NZ_KE150269.1"/>
</dbReference>
<dbReference type="OrthoDB" id="3710795at2"/>
<proteinExistence type="predicted"/>
<keyword evidence="1" id="KW-1133">Transmembrane helix</keyword>
<gene>
    <name evidence="2" type="ORF">HMPREF9306_00195</name>
</gene>
<dbReference type="AlphaFoldDB" id="S2W1Y7"/>
<dbReference type="HOGENOM" id="CLU_1833432_0_0_11"/>
<keyword evidence="3" id="KW-1185">Reference proteome</keyword>
<dbReference type="EMBL" id="AGZR01000003">
    <property type="protein sequence ID" value="EPD33783.1"/>
    <property type="molecule type" value="Genomic_DNA"/>
</dbReference>
<keyword evidence="1" id="KW-0472">Membrane</keyword>
<comment type="caution">
    <text evidence="2">The sequence shown here is derived from an EMBL/GenBank/DDBJ whole genome shotgun (WGS) entry which is preliminary data.</text>
</comment>
<sequence length="140" mass="15395">MPEKSTKYVFAQRLPIWTYALAGLLTVGGVLALVLGNSAVWTVLGIVGIALAVLLLFLLILIARKIRLEVTLDEHGFVVNNSGDIRKGGWDEVTSVSSTPDFSRIVIRCGAIKRTYISAPRGEWKTLMTELVEDLRGRLN</sequence>
<organism evidence="2 3">
    <name type="scientific">Propionimicrobium lymphophilum ACS-093-V-SCH5</name>
    <dbReference type="NCBI Taxonomy" id="883161"/>
    <lineage>
        <taxon>Bacteria</taxon>
        <taxon>Bacillati</taxon>
        <taxon>Actinomycetota</taxon>
        <taxon>Actinomycetes</taxon>
        <taxon>Propionibacteriales</taxon>
        <taxon>Propionibacteriaceae</taxon>
        <taxon>Propionimicrobium</taxon>
    </lineage>
</organism>
<feature type="transmembrane region" description="Helical" evidence="1">
    <location>
        <begin position="16"/>
        <end position="35"/>
    </location>
</feature>
<dbReference type="Proteomes" id="UP000014417">
    <property type="component" value="Unassembled WGS sequence"/>
</dbReference>
<evidence type="ECO:0000313" key="2">
    <source>
        <dbReference type="EMBL" id="EPD33783.1"/>
    </source>
</evidence>
<keyword evidence="1" id="KW-0812">Transmembrane</keyword>
<feature type="transmembrane region" description="Helical" evidence="1">
    <location>
        <begin position="41"/>
        <end position="62"/>
    </location>
</feature>
<evidence type="ECO:0000256" key="1">
    <source>
        <dbReference type="SAM" id="Phobius"/>
    </source>
</evidence>
<protein>
    <recommendedName>
        <fullName evidence="4">DUF3093 domain-containing protein</fullName>
    </recommendedName>
</protein>
<reference evidence="2 3" key="1">
    <citation type="submission" date="2013-04" db="EMBL/GenBank/DDBJ databases">
        <title>The Genome Sequence of Propionimicrobium lymphophilum ACS-093-V-SCH5.</title>
        <authorList>
            <consortium name="The Broad Institute Genomics Platform"/>
            <person name="Earl A."/>
            <person name="Ward D."/>
            <person name="Feldgarden M."/>
            <person name="Gevers D."/>
            <person name="Saerens B."/>
            <person name="Vaneechoutte M."/>
            <person name="Walker B."/>
            <person name="Young S."/>
            <person name="Zeng Q."/>
            <person name="Gargeya S."/>
            <person name="Fitzgerald M."/>
            <person name="Haas B."/>
            <person name="Abouelleil A."/>
            <person name="Allen A.W."/>
            <person name="Alvarado L."/>
            <person name="Arachchi H.M."/>
            <person name="Berlin A.M."/>
            <person name="Chapman S.B."/>
            <person name="Gainer-Dewar J."/>
            <person name="Goldberg J."/>
            <person name="Griggs A."/>
            <person name="Gujja S."/>
            <person name="Hansen M."/>
            <person name="Howarth C."/>
            <person name="Imamovic A."/>
            <person name="Ireland A."/>
            <person name="Larimer J."/>
            <person name="McCowan C."/>
            <person name="Murphy C."/>
            <person name="Pearson M."/>
            <person name="Poon T.W."/>
            <person name="Priest M."/>
            <person name="Roberts A."/>
            <person name="Saif S."/>
            <person name="Shea T."/>
            <person name="Sisk P."/>
            <person name="Sykes S."/>
            <person name="Wortman J."/>
            <person name="Nusbaum C."/>
            <person name="Birren B."/>
        </authorList>
    </citation>
    <scope>NUCLEOTIDE SEQUENCE [LARGE SCALE GENOMIC DNA]</scope>
    <source>
        <strain evidence="2 3">ACS-093-V-SCH5</strain>
    </source>
</reference>
<evidence type="ECO:0000313" key="3">
    <source>
        <dbReference type="Proteomes" id="UP000014417"/>
    </source>
</evidence>
<accession>S2W1Y7</accession>
<evidence type="ECO:0008006" key="4">
    <source>
        <dbReference type="Google" id="ProtNLM"/>
    </source>
</evidence>
<name>S2W1Y7_9ACTN</name>